<protein>
    <recommendedName>
        <fullName evidence="3">YwiC-like protein</fullName>
    </recommendedName>
</protein>
<dbReference type="AlphaFoldDB" id="A0A3B1BIW3"/>
<feature type="transmembrane region" description="Helical" evidence="1">
    <location>
        <begin position="39"/>
        <end position="61"/>
    </location>
</feature>
<proteinExistence type="predicted"/>
<dbReference type="InterPro" id="IPR025576">
    <property type="entry name" value="YwiC"/>
</dbReference>
<keyword evidence="1" id="KW-0812">Transmembrane</keyword>
<feature type="transmembrane region" description="Helical" evidence="1">
    <location>
        <begin position="149"/>
        <end position="167"/>
    </location>
</feature>
<feature type="transmembrane region" description="Helical" evidence="1">
    <location>
        <begin position="14"/>
        <end position="33"/>
    </location>
</feature>
<feature type="transmembrane region" description="Helical" evidence="1">
    <location>
        <begin position="100"/>
        <end position="119"/>
    </location>
</feature>
<feature type="transmembrane region" description="Helical" evidence="1">
    <location>
        <begin position="253"/>
        <end position="275"/>
    </location>
</feature>
<organism evidence="2">
    <name type="scientific">hydrothermal vent metagenome</name>
    <dbReference type="NCBI Taxonomy" id="652676"/>
    <lineage>
        <taxon>unclassified sequences</taxon>
        <taxon>metagenomes</taxon>
        <taxon>ecological metagenomes</taxon>
    </lineage>
</organism>
<feature type="transmembrane region" description="Helical" evidence="1">
    <location>
        <begin position="223"/>
        <end position="241"/>
    </location>
</feature>
<evidence type="ECO:0000313" key="2">
    <source>
        <dbReference type="EMBL" id="VAX18286.1"/>
    </source>
</evidence>
<sequence length="277" mass="30391">MSVIGKPVIPKEHGVWPALLIPLLAGSFVNPVAGGVSGFALLLLIISAVAGIFFLEPLRMLIKPPAGGVRSRFAAWLVIYSLFLLVPALLLITVYERSGLAWFFIPGVLLTVLKLWSAMARVQRELFIEVVGVFGLALTALAGSYVQNGFIPGSSIFLYFLCAIWFLDRTFMARRVLSGLRSGVWIENIKERAVWFQKQLLYHAVALGLVLLIIVISGGSVPFYAFLPFLLATFANGRIITRKTPLTDPMKIGYSELILGLLFGFSLVVAFRTFVAV</sequence>
<evidence type="ECO:0008006" key="3">
    <source>
        <dbReference type="Google" id="ProtNLM"/>
    </source>
</evidence>
<keyword evidence="1" id="KW-1133">Transmembrane helix</keyword>
<reference evidence="2" key="1">
    <citation type="submission" date="2018-06" db="EMBL/GenBank/DDBJ databases">
        <authorList>
            <person name="Zhirakovskaya E."/>
        </authorList>
    </citation>
    <scope>NUCLEOTIDE SEQUENCE</scope>
</reference>
<feature type="transmembrane region" description="Helical" evidence="1">
    <location>
        <begin position="73"/>
        <end position="94"/>
    </location>
</feature>
<accession>A0A3B1BIW3</accession>
<keyword evidence="1" id="KW-0472">Membrane</keyword>
<feature type="transmembrane region" description="Helical" evidence="1">
    <location>
        <begin position="126"/>
        <end position="143"/>
    </location>
</feature>
<dbReference type="EMBL" id="UOGC01000067">
    <property type="protein sequence ID" value="VAX18286.1"/>
    <property type="molecule type" value="Genomic_DNA"/>
</dbReference>
<feature type="transmembrane region" description="Helical" evidence="1">
    <location>
        <begin position="200"/>
        <end position="217"/>
    </location>
</feature>
<evidence type="ECO:0000256" key="1">
    <source>
        <dbReference type="SAM" id="Phobius"/>
    </source>
</evidence>
<dbReference type="Pfam" id="PF14256">
    <property type="entry name" value="YwiC"/>
    <property type="match status" value="1"/>
</dbReference>
<gene>
    <name evidence="2" type="ORF">MNBD_NITROSPINAE01-1528</name>
</gene>
<name>A0A3B1BIW3_9ZZZZ</name>